<dbReference type="InterPro" id="IPR012337">
    <property type="entry name" value="RNaseH-like_sf"/>
</dbReference>
<accession>T0YA08</accession>
<name>T0YA08_9ZZZZ</name>
<reference evidence="2" key="1">
    <citation type="submission" date="2013-08" db="EMBL/GenBank/DDBJ databases">
        <authorList>
            <person name="Mendez C."/>
            <person name="Richter M."/>
            <person name="Ferrer M."/>
            <person name="Sanchez J."/>
        </authorList>
    </citation>
    <scope>NUCLEOTIDE SEQUENCE</scope>
</reference>
<evidence type="ECO:0000313" key="2">
    <source>
        <dbReference type="EMBL" id="EQD29968.1"/>
    </source>
</evidence>
<reference evidence="2" key="2">
    <citation type="journal article" date="2014" name="ISME J.">
        <title>Microbial stratification in low pH oxic and suboxic macroscopic growths along an acid mine drainage.</title>
        <authorList>
            <person name="Mendez-Garcia C."/>
            <person name="Mesa V."/>
            <person name="Sprenger R.R."/>
            <person name="Richter M."/>
            <person name="Diez M.S."/>
            <person name="Solano J."/>
            <person name="Bargiela R."/>
            <person name="Golyshina O.V."/>
            <person name="Manteca A."/>
            <person name="Ramos J.L."/>
            <person name="Gallego J.R."/>
            <person name="Llorente I."/>
            <person name="Martins Dos Santos V.A."/>
            <person name="Jensen O.N."/>
            <person name="Pelaez A.I."/>
            <person name="Sanchez J."/>
            <person name="Ferrer M."/>
        </authorList>
    </citation>
    <scope>NUCLEOTIDE SEQUENCE</scope>
</reference>
<proteinExistence type="predicted"/>
<dbReference type="PANTHER" id="PTHR33627:SF1">
    <property type="entry name" value="TRANSPOSASE"/>
    <property type="match status" value="1"/>
</dbReference>
<dbReference type="InterPro" id="IPR039365">
    <property type="entry name" value="IS701-like"/>
</dbReference>
<gene>
    <name evidence="2" type="ORF">B1A_20427</name>
</gene>
<feature type="domain" description="Transposase IS701-like DDE" evidence="1">
    <location>
        <begin position="3"/>
        <end position="151"/>
    </location>
</feature>
<comment type="caution">
    <text evidence="2">The sequence shown here is derived from an EMBL/GenBank/DDBJ whole genome shotgun (WGS) entry which is preliminary data.</text>
</comment>
<sequence length="153" mass="16785">MRKHALAAWIVDDTGLPKKGTHSVGVARQYCGQLGKQENCRVAVSVSLATAAYRLYLPETWANDEQRRKEVGVPKEVKFQTKPEIELNQIRWLVNEDVPRGVVLADAAYGNDNGFREGLVSLGLSYAVGIQSSTTLWPPGMVPLPPQPKGKMG</sequence>
<organism evidence="2">
    <name type="scientific">mine drainage metagenome</name>
    <dbReference type="NCBI Taxonomy" id="410659"/>
    <lineage>
        <taxon>unclassified sequences</taxon>
        <taxon>metagenomes</taxon>
        <taxon>ecological metagenomes</taxon>
    </lineage>
</organism>
<dbReference type="AlphaFoldDB" id="T0YA08"/>
<dbReference type="EMBL" id="AUZX01015073">
    <property type="protein sequence ID" value="EQD29968.1"/>
    <property type="molecule type" value="Genomic_DNA"/>
</dbReference>
<dbReference type="SUPFAM" id="SSF53098">
    <property type="entry name" value="Ribonuclease H-like"/>
    <property type="match status" value="1"/>
</dbReference>
<evidence type="ECO:0000259" key="1">
    <source>
        <dbReference type="Pfam" id="PF13546"/>
    </source>
</evidence>
<protein>
    <submittedName>
        <fullName evidence="2">ISXo8 transposase</fullName>
    </submittedName>
</protein>
<dbReference type="InterPro" id="IPR038721">
    <property type="entry name" value="IS701-like_DDE_dom"/>
</dbReference>
<dbReference type="Pfam" id="PF13546">
    <property type="entry name" value="DDE_5"/>
    <property type="match status" value="1"/>
</dbReference>
<feature type="non-terminal residue" evidence="2">
    <location>
        <position position="153"/>
    </location>
</feature>
<dbReference type="PANTHER" id="PTHR33627">
    <property type="entry name" value="TRANSPOSASE"/>
    <property type="match status" value="1"/>
</dbReference>